<dbReference type="PROSITE" id="PS50012">
    <property type="entry name" value="RCC1_3"/>
    <property type="match status" value="5"/>
</dbReference>
<evidence type="ECO:0000259" key="4">
    <source>
        <dbReference type="Pfam" id="PF25390"/>
    </source>
</evidence>
<dbReference type="Gene3D" id="2.130.10.30">
    <property type="entry name" value="Regulator of chromosome condensation 1/beta-lactamase-inhibitor protein II"/>
    <property type="match status" value="2"/>
</dbReference>
<feature type="compositionally biased region" description="Low complexity" evidence="3">
    <location>
        <begin position="435"/>
        <end position="455"/>
    </location>
</feature>
<evidence type="ECO:0000256" key="1">
    <source>
        <dbReference type="ARBA" id="ARBA00022737"/>
    </source>
</evidence>
<dbReference type="EMBL" id="HBNR01036183">
    <property type="protein sequence ID" value="CAE4592351.1"/>
    <property type="molecule type" value="Transcribed_RNA"/>
</dbReference>
<gene>
    <name evidence="5" type="ORF">AMON00008_LOCUS24894</name>
</gene>
<dbReference type="InterPro" id="IPR051210">
    <property type="entry name" value="Ub_ligase/GEF_domain"/>
</dbReference>
<dbReference type="AlphaFoldDB" id="A0A7S4QT18"/>
<proteinExistence type="predicted"/>
<feature type="repeat" description="RCC1" evidence="2">
    <location>
        <begin position="334"/>
        <end position="383"/>
    </location>
</feature>
<feature type="repeat" description="RCC1" evidence="2">
    <location>
        <begin position="41"/>
        <end position="100"/>
    </location>
</feature>
<accession>A0A7S4QT18</accession>
<dbReference type="SUPFAM" id="SSF50985">
    <property type="entry name" value="RCC1/BLIP-II"/>
    <property type="match status" value="1"/>
</dbReference>
<evidence type="ECO:0000256" key="3">
    <source>
        <dbReference type="SAM" id="MobiDB-lite"/>
    </source>
</evidence>
<protein>
    <recommendedName>
        <fullName evidence="4">RCC1-like domain-containing protein</fullName>
    </recommendedName>
</protein>
<dbReference type="InterPro" id="IPR058923">
    <property type="entry name" value="RCC1-like_dom"/>
</dbReference>
<dbReference type="PANTHER" id="PTHR22870:SF408">
    <property type="entry name" value="OS09G0560450 PROTEIN"/>
    <property type="match status" value="1"/>
</dbReference>
<feature type="repeat" description="RCC1" evidence="2">
    <location>
        <begin position="101"/>
        <end position="159"/>
    </location>
</feature>
<dbReference type="InterPro" id="IPR009091">
    <property type="entry name" value="RCC1/BLIP-II"/>
</dbReference>
<dbReference type="PRINTS" id="PR00633">
    <property type="entry name" value="RCCNDNSATION"/>
</dbReference>
<feature type="repeat" description="RCC1" evidence="2">
    <location>
        <begin position="217"/>
        <end position="270"/>
    </location>
</feature>
<keyword evidence="1" id="KW-0677">Repeat</keyword>
<name>A0A7S4QT18_9DINO</name>
<feature type="repeat" description="RCC1" evidence="2">
    <location>
        <begin position="160"/>
        <end position="216"/>
    </location>
</feature>
<sequence>MANAEGAGGVQELRRTTVRRSGSAVIAAPEAAAHPAASHLGQVYTWGFCTHGQLGLREKILGAREYVDAPAHVGAGSALSGIEVKAAACGHFHTLLADARGNVYAFGRDDRCQLGDSDDAPLAEGQRRGHVPRRIKSLATHVVVDVACGAFHCLALTADGALLSWGWNRHGQLGRPTAGQADPLPGLVFGDGAGGRAGPARSFAAGYAHSAAVLASGRLAAWGGNEHGQLGTGLATRRAEAAAAAPVFANDVLAAQVAAGDNHLLVATVDGGVIAVGDHRYGQLGPDFLDASGQLQPGVFATVPGLPVESDAATEHVWAVAGGGATNAAISSCGRLFTWGGGVWGQLGRGDRSDQAVPQAVRGLPPVLSVAVAQDHMLAVCAGLQPQLEPASSPQGGGKRASLWAWGRRRLLPAGGAAEAGDCTADWSRSGGSRGALPAGVASAAGTAEAGSCAANSPRPG</sequence>
<dbReference type="InterPro" id="IPR000408">
    <property type="entry name" value="Reg_chr_condens"/>
</dbReference>
<dbReference type="Pfam" id="PF25390">
    <property type="entry name" value="WD40_RLD"/>
    <property type="match status" value="1"/>
</dbReference>
<feature type="region of interest" description="Disordered" evidence="3">
    <location>
        <begin position="418"/>
        <end position="461"/>
    </location>
</feature>
<organism evidence="5">
    <name type="scientific">Alexandrium monilatum</name>
    <dbReference type="NCBI Taxonomy" id="311494"/>
    <lineage>
        <taxon>Eukaryota</taxon>
        <taxon>Sar</taxon>
        <taxon>Alveolata</taxon>
        <taxon>Dinophyceae</taxon>
        <taxon>Gonyaulacales</taxon>
        <taxon>Pyrocystaceae</taxon>
        <taxon>Alexandrium</taxon>
    </lineage>
</organism>
<dbReference type="Pfam" id="PF00415">
    <property type="entry name" value="RCC1"/>
    <property type="match status" value="1"/>
</dbReference>
<evidence type="ECO:0000313" key="5">
    <source>
        <dbReference type="EMBL" id="CAE4592351.1"/>
    </source>
</evidence>
<feature type="domain" description="RCC1-like" evidence="4">
    <location>
        <begin position="129"/>
        <end position="382"/>
    </location>
</feature>
<dbReference type="PANTHER" id="PTHR22870">
    <property type="entry name" value="REGULATOR OF CHROMOSOME CONDENSATION"/>
    <property type="match status" value="1"/>
</dbReference>
<reference evidence="5" key="1">
    <citation type="submission" date="2021-01" db="EMBL/GenBank/DDBJ databases">
        <authorList>
            <person name="Corre E."/>
            <person name="Pelletier E."/>
            <person name="Niang G."/>
            <person name="Scheremetjew M."/>
            <person name="Finn R."/>
            <person name="Kale V."/>
            <person name="Holt S."/>
            <person name="Cochrane G."/>
            <person name="Meng A."/>
            <person name="Brown T."/>
            <person name="Cohen L."/>
        </authorList>
    </citation>
    <scope>NUCLEOTIDE SEQUENCE</scope>
    <source>
        <strain evidence="5">CCMP3105</strain>
    </source>
</reference>
<evidence type="ECO:0000256" key="2">
    <source>
        <dbReference type="PROSITE-ProRule" id="PRU00235"/>
    </source>
</evidence>